<gene>
    <name evidence="1" type="ORF">ACFSYC_09805</name>
</gene>
<dbReference type="RefSeq" id="WP_377126450.1">
    <property type="nucleotide sequence ID" value="NZ_JBHUHN010000001.1"/>
</dbReference>
<evidence type="ECO:0000313" key="2">
    <source>
        <dbReference type="Proteomes" id="UP001597601"/>
    </source>
</evidence>
<reference evidence="2" key="1">
    <citation type="journal article" date="2019" name="Int. J. Syst. Evol. Microbiol.">
        <title>The Global Catalogue of Microorganisms (GCM) 10K type strain sequencing project: providing services to taxonomists for standard genome sequencing and annotation.</title>
        <authorList>
            <consortium name="The Broad Institute Genomics Platform"/>
            <consortium name="The Broad Institute Genome Sequencing Center for Infectious Disease"/>
            <person name="Wu L."/>
            <person name="Ma J."/>
        </authorList>
    </citation>
    <scope>NUCLEOTIDE SEQUENCE [LARGE SCALE GENOMIC DNA]</scope>
    <source>
        <strain evidence="2">KCTC 52232</strain>
    </source>
</reference>
<dbReference type="Proteomes" id="UP001597601">
    <property type="component" value="Unassembled WGS sequence"/>
</dbReference>
<name>A0ABW5XQI3_9SPHI</name>
<accession>A0ABW5XQI3</accession>
<proteinExistence type="predicted"/>
<keyword evidence="2" id="KW-1185">Reference proteome</keyword>
<sequence length="140" mass="16504">MILIISSWYGEPGVSFRIYFKVHKLIRHQLIEQVMYPFGLEAADSETVLSLVSTTTANTKKLEVRGPEVDKRNKTINYGLWLPYLNIHNSSNYLKTYLEYYFDALVILFDKYDIPEDVIRAIQRKVENEVLGNLEYEYRD</sequence>
<comment type="caution">
    <text evidence="1">The sequence shown here is derived from an EMBL/GenBank/DDBJ whole genome shotgun (WGS) entry which is preliminary data.</text>
</comment>
<evidence type="ECO:0000313" key="1">
    <source>
        <dbReference type="EMBL" id="MFD2864978.1"/>
    </source>
</evidence>
<dbReference type="EMBL" id="JBHUON010000009">
    <property type="protein sequence ID" value="MFD2864978.1"/>
    <property type="molecule type" value="Genomic_DNA"/>
</dbReference>
<organism evidence="1 2">
    <name type="scientific">Mucilaginibacter antarcticus</name>
    <dbReference type="NCBI Taxonomy" id="1855725"/>
    <lineage>
        <taxon>Bacteria</taxon>
        <taxon>Pseudomonadati</taxon>
        <taxon>Bacteroidota</taxon>
        <taxon>Sphingobacteriia</taxon>
        <taxon>Sphingobacteriales</taxon>
        <taxon>Sphingobacteriaceae</taxon>
        <taxon>Mucilaginibacter</taxon>
    </lineage>
</organism>
<protein>
    <submittedName>
        <fullName evidence="1">Uncharacterized protein</fullName>
    </submittedName>
</protein>